<evidence type="ECO:0000313" key="1">
    <source>
        <dbReference type="EMBL" id="GAI35154.1"/>
    </source>
</evidence>
<dbReference type="EMBL" id="BARV01031215">
    <property type="protein sequence ID" value="GAI35154.1"/>
    <property type="molecule type" value="Genomic_DNA"/>
</dbReference>
<reference evidence="1" key="1">
    <citation type="journal article" date="2014" name="Front. Microbiol.">
        <title>High frequency of phylogenetically diverse reductive dehalogenase-homologous genes in deep subseafloor sedimentary metagenomes.</title>
        <authorList>
            <person name="Kawai M."/>
            <person name="Futagami T."/>
            <person name="Toyoda A."/>
            <person name="Takaki Y."/>
            <person name="Nishi S."/>
            <person name="Hori S."/>
            <person name="Arai W."/>
            <person name="Tsubouchi T."/>
            <person name="Morono Y."/>
            <person name="Uchiyama I."/>
            <person name="Ito T."/>
            <person name="Fujiyama A."/>
            <person name="Inagaki F."/>
            <person name="Takami H."/>
        </authorList>
    </citation>
    <scope>NUCLEOTIDE SEQUENCE</scope>
    <source>
        <strain evidence="1">Expedition CK06-06</strain>
    </source>
</reference>
<proteinExistence type="predicted"/>
<gene>
    <name evidence="1" type="ORF">S06H3_49435</name>
</gene>
<sequence length="254" mass="30356">ARLITLEAFTKDALTDQTITDELVKGTLDDDEAISRILYYSLCRAVSFYLEYIKTGERQILERVFHIIYDSVAVARDSQFVDWWWWLFCLRFLFEEYSKTSLWRQVKPFANNDDTAEKIIKKYIRCGLREAPPIIEILRSRIRYIRSRYPQPTIRRRLYKLGMALSDCETIETHREELFELFNEALSWNDWSDEKRFDLLLRISQFILELNGIRPKEVPEQWPRILSCWLKGISTIKMVESDEIKSFTNDPTTL</sequence>
<accession>X1PW11</accession>
<name>X1PW11_9ZZZZ</name>
<protein>
    <submittedName>
        <fullName evidence="1">Uncharacterized protein</fullName>
    </submittedName>
</protein>
<organism evidence="1">
    <name type="scientific">marine sediment metagenome</name>
    <dbReference type="NCBI Taxonomy" id="412755"/>
    <lineage>
        <taxon>unclassified sequences</taxon>
        <taxon>metagenomes</taxon>
        <taxon>ecological metagenomes</taxon>
    </lineage>
</organism>
<dbReference type="AlphaFoldDB" id="X1PW11"/>
<feature type="non-terminal residue" evidence="1">
    <location>
        <position position="1"/>
    </location>
</feature>
<comment type="caution">
    <text evidence="1">The sequence shown here is derived from an EMBL/GenBank/DDBJ whole genome shotgun (WGS) entry which is preliminary data.</text>
</comment>
<feature type="non-terminal residue" evidence="1">
    <location>
        <position position="254"/>
    </location>
</feature>